<comment type="caution">
    <text evidence="1">The sequence shown here is derived from an EMBL/GenBank/DDBJ whole genome shotgun (WGS) entry which is preliminary data.</text>
</comment>
<accession>A0A8X6NBQ5</accession>
<dbReference type="Proteomes" id="UP000887013">
    <property type="component" value="Unassembled WGS sequence"/>
</dbReference>
<dbReference type="EMBL" id="BMAW01102682">
    <property type="protein sequence ID" value="GFT05418.1"/>
    <property type="molecule type" value="Genomic_DNA"/>
</dbReference>
<proteinExistence type="predicted"/>
<sequence>MRLHYPCATTNYTQFIAEGIVSGDRMTLYPPQLENVSKLVKTLWPTKPTIPLHRRYSGDMPFKISPLLPYPGHPNRLAFLLISTAL</sequence>
<name>A0A8X6NBQ5_NEPPI</name>
<protein>
    <submittedName>
        <fullName evidence="1">Uncharacterized protein</fullName>
    </submittedName>
</protein>
<dbReference type="OrthoDB" id="10292150at2759"/>
<evidence type="ECO:0000313" key="1">
    <source>
        <dbReference type="EMBL" id="GFT05418.1"/>
    </source>
</evidence>
<reference evidence="1" key="1">
    <citation type="submission" date="2020-08" db="EMBL/GenBank/DDBJ databases">
        <title>Multicomponent nature underlies the extraordinary mechanical properties of spider dragline silk.</title>
        <authorList>
            <person name="Kono N."/>
            <person name="Nakamura H."/>
            <person name="Mori M."/>
            <person name="Yoshida Y."/>
            <person name="Ohtoshi R."/>
            <person name="Malay A.D."/>
            <person name="Moran D.A.P."/>
            <person name="Tomita M."/>
            <person name="Numata K."/>
            <person name="Arakawa K."/>
        </authorList>
    </citation>
    <scope>NUCLEOTIDE SEQUENCE</scope>
</reference>
<evidence type="ECO:0000313" key="2">
    <source>
        <dbReference type="Proteomes" id="UP000887013"/>
    </source>
</evidence>
<dbReference type="AlphaFoldDB" id="A0A8X6NBQ5"/>
<organism evidence="1 2">
    <name type="scientific">Nephila pilipes</name>
    <name type="common">Giant wood spider</name>
    <name type="synonym">Nephila maculata</name>
    <dbReference type="NCBI Taxonomy" id="299642"/>
    <lineage>
        <taxon>Eukaryota</taxon>
        <taxon>Metazoa</taxon>
        <taxon>Ecdysozoa</taxon>
        <taxon>Arthropoda</taxon>
        <taxon>Chelicerata</taxon>
        <taxon>Arachnida</taxon>
        <taxon>Araneae</taxon>
        <taxon>Araneomorphae</taxon>
        <taxon>Entelegynae</taxon>
        <taxon>Araneoidea</taxon>
        <taxon>Nephilidae</taxon>
        <taxon>Nephila</taxon>
    </lineage>
</organism>
<keyword evidence="2" id="KW-1185">Reference proteome</keyword>
<gene>
    <name evidence="1" type="ORF">NPIL_174661</name>
</gene>